<name>A0A178ZHU0_9EURO</name>
<evidence type="ECO:0000256" key="2">
    <source>
        <dbReference type="ARBA" id="ARBA00048655"/>
    </source>
</evidence>
<dbReference type="Pfam" id="PF03881">
    <property type="entry name" value="Fructosamin_kin"/>
    <property type="match status" value="1"/>
</dbReference>
<dbReference type="Gene3D" id="3.90.1200.10">
    <property type="match status" value="1"/>
</dbReference>
<dbReference type="GeneID" id="30010816"/>
<evidence type="ECO:0000256" key="3">
    <source>
        <dbReference type="SAM" id="MobiDB-lite"/>
    </source>
</evidence>
<organism evidence="4 5">
    <name type="scientific">Fonsecaea erecta</name>
    <dbReference type="NCBI Taxonomy" id="1367422"/>
    <lineage>
        <taxon>Eukaryota</taxon>
        <taxon>Fungi</taxon>
        <taxon>Dikarya</taxon>
        <taxon>Ascomycota</taxon>
        <taxon>Pezizomycotina</taxon>
        <taxon>Eurotiomycetes</taxon>
        <taxon>Chaetothyriomycetidae</taxon>
        <taxon>Chaetothyriales</taxon>
        <taxon>Herpotrichiellaceae</taxon>
        <taxon>Fonsecaea</taxon>
    </lineage>
</organism>
<dbReference type="EC" id="2.7.1.172" evidence="1"/>
<dbReference type="SUPFAM" id="SSF56112">
    <property type="entry name" value="Protein kinase-like (PK-like)"/>
    <property type="match status" value="1"/>
</dbReference>
<dbReference type="OrthoDB" id="5772781at2759"/>
<comment type="catalytic activity">
    <reaction evidence="2">
        <text>N(6)-D-ribulosyl-L-lysyl-[protein] + ATP = N(6)-(3-O-phospho-D-ribulosyl)-L-lysyl-[protein] + ADP + H(+)</text>
        <dbReference type="Rhea" id="RHEA:48432"/>
        <dbReference type="Rhea" id="RHEA-COMP:12103"/>
        <dbReference type="Rhea" id="RHEA-COMP:12104"/>
        <dbReference type="ChEBI" id="CHEBI:15378"/>
        <dbReference type="ChEBI" id="CHEBI:30616"/>
        <dbReference type="ChEBI" id="CHEBI:90418"/>
        <dbReference type="ChEBI" id="CHEBI:90420"/>
        <dbReference type="ChEBI" id="CHEBI:456216"/>
        <dbReference type="EC" id="2.7.1.172"/>
    </reaction>
    <physiologicalReaction direction="left-to-right" evidence="2">
        <dbReference type="Rhea" id="RHEA:48433"/>
    </physiologicalReaction>
</comment>
<evidence type="ECO:0000313" key="5">
    <source>
        <dbReference type="Proteomes" id="UP000078343"/>
    </source>
</evidence>
<dbReference type="InterPro" id="IPR011009">
    <property type="entry name" value="Kinase-like_dom_sf"/>
</dbReference>
<dbReference type="EMBL" id="LVYI01000005">
    <property type="protein sequence ID" value="OAP59350.1"/>
    <property type="molecule type" value="Genomic_DNA"/>
</dbReference>
<dbReference type="GO" id="GO:0102193">
    <property type="term" value="F:protein-ribulosamine 3-kinase activity"/>
    <property type="evidence" value="ECO:0007669"/>
    <property type="project" value="UniProtKB-EC"/>
</dbReference>
<evidence type="ECO:0000256" key="1">
    <source>
        <dbReference type="ARBA" id="ARBA00011961"/>
    </source>
</evidence>
<feature type="region of interest" description="Disordered" evidence="3">
    <location>
        <begin position="372"/>
        <end position="402"/>
    </location>
</feature>
<dbReference type="Proteomes" id="UP000078343">
    <property type="component" value="Unassembled WGS sequence"/>
</dbReference>
<sequence>MADCSLEGGTDLPGRNGSTFISRARSIVAGLKDPSLESYIQYVDSNVAACEYLDSPIARTCLDFEDFPLGSKVKGIFAHGSASWTRTAAIQTVQVDGTILEFFLKVTRTTVGKTTLQGEYVSTWAISRAAPDLVQTPIAVGTYATDNNIHFLLSRFVNMTGKVPDPRSLPMKIAEMHFKGASPTGKYGFPVPTSMGACIQQNKWTSSWERCFTELMNTMFEFEQDVHGNHEEMQQLHHIILEKVIPRLLRPMETGGRDIEPRIVHGDLWDGNTSVEATTGNPVIFDASSIYAHNEYELGPWDLSRHRLDRSYIQEYRKHFEPSRPEEDFEDRLILYRLRFNLTSSACHLDHVHYRKLAVGDMRYLTAKYTDGYQGPEQRKPEEDQTLPSHAGEKNGDLLIVDTEPQGELHGLVVEQRFEDKTEFPG</sequence>
<dbReference type="InterPro" id="IPR016477">
    <property type="entry name" value="Fructo-/Ketosamine-3-kinase"/>
</dbReference>
<dbReference type="AlphaFoldDB" id="A0A178ZHU0"/>
<dbReference type="PANTHER" id="PTHR12149:SF8">
    <property type="entry name" value="PROTEIN-RIBULOSAMINE 3-KINASE"/>
    <property type="match status" value="1"/>
</dbReference>
<reference evidence="4 5" key="1">
    <citation type="submission" date="2016-04" db="EMBL/GenBank/DDBJ databases">
        <title>Draft genome of Fonsecaea erecta CBS 125763.</title>
        <authorList>
            <person name="Weiss V.A."/>
            <person name="Vicente V.A."/>
            <person name="Raittz R.T."/>
            <person name="Moreno L.F."/>
            <person name="De Souza E.M."/>
            <person name="Pedrosa F.O."/>
            <person name="Steffens M.B."/>
            <person name="Faoro H."/>
            <person name="Tadra-Sfeir M.Z."/>
            <person name="Najafzadeh M.J."/>
            <person name="Felipe M.S."/>
            <person name="Teixeira M."/>
            <person name="Sun J."/>
            <person name="Xi L."/>
            <person name="Gomes R."/>
            <person name="De Azevedo C.M."/>
            <person name="Salgado C.G."/>
            <person name="Da Silva M.B."/>
            <person name="Nascimento M.F."/>
            <person name="Queiroz-Telles F."/>
            <person name="Attili D.S."/>
            <person name="Gorbushina A."/>
        </authorList>
    </citation>
    <scope>NUCLEOTIDE SEQUENCE [LARGE SCALE GENOMIC DNA]</scope>
    <source>
        <strain evidence="4 5">CBS 125763</strain>
    </source>
</reference>
<comment type="caution">
    <text evidence="4">The sequence shown here is derived from an EMBL/GenBank/DDBJ whole genome shotgun (WGS) entry which is preliminary data.</text>
</comment>
<dbReference type="RefSeq" id="XP_018692717.1">
    <property type="nucleotide sequence ID" value="XM_018838157.1"/>
</dbReference>
<accession>A0A178ZHU0</accession>
<gene>
    <name evidence="4" type="ORF">AYL99_06648</name>
</gene>
<keyword evidence="5" id="KW-1185">Reference proteome</keyword>
<proteinExistence type="predicted"/>
<evidence type="ECO:0000313" key="4">
    <source>
        <dbReference type="EMBL" id="OAP59350.1"/>
    </source>
</evidence>
<dbReference type="PANTHER" id="PTHR12149">
    <property type="entry name" value="FRUCTOSAMINE 3 KINASE-RELATED PROTEIN"/>
    <property type="match status" value="1"/>
</dbReference>
<protein>
    <recommendedName>
        <fullName evidence="1">protein-ribulosamine 3-kinase</fullName>
        <ecNumber evidence="1">2.7.1.172</ecNumber>
    </recommendedName>
</protein>